<gene>
    <name evidence="2" type="ORF">HDK90DRAFT_242867</name>
</gene>
<sequence length="224" mass="24526">MTTGSIQAPLPWNWHFATRCGDCCRIPLFELAKPTYASSSFSPHVAALCPHHIDINVTIRVHSDLLTVNIYAPSAPTDSIPPSRIHIHASLLLLLLLLDRRLHALQKCLDSITTSQRDATSADKAAIVDLDPERLADARQAAVAQRHGEALQALLQLRRVQDALEDVELLAAAERLDGRLHRLGVGFGVGRVGFLGQQEDLRREVGQERVDEGGGRAFDDGDRG</sequence>
<evidence type="ECO:0000313" key="3">
    <source>
        <dbReference type="Proteomes" id="UP001492380"/>
    </source>
</evidence>
<accession>A0ABR1YPI5</accession>
<dbReference type="Proteomes" id="UP001492380">
    <property type="component" value="Unassembled WGS sequence"/>
</dbReference>
<keyword evidence="3" id="KW-1185">Reference proteome</keyword>
<protein>
    <submittedName>
        <fullName evidence="2">Uncharacterized protein</fullName>
    </submittedName>
</protein>
<proteinExistence type="predicted"/>
<evidence type="ECO:0000256" key="1">
    <source>
        <dbReference type="SAM" id="MobiDB-lite"/>
    </source>
</evidence>
<comment type="caution">
    <text evidence="2">The sequence shown here is derived from an EMBL/GenBank/DDBJ whole genome shotgun (WGS) entry which is preliminary data.</text>
</comment>
<reference evidence="2 3" key="1">
    <citation type="submission" date="2024-04" db="EMBL/GenBank/DDBJ databases">
        <title>Phyllosticta paracitricarpa is synonymous to the EU quarantine fungus P. citricarpa based on phylogenomic analyses.</title>
        <authorList>
            <consortium name="Lawrence Berkeley National Laboratory"/>
            <person name="Van Ingen-Buijs V.A."/>
            <person name="Van Westerhoven A.C."/>
            <person name="Haridas S."/>
            <person name="Skiadas P."/>
            <person name="Martin F."/>
            <person name="Groenewald J.Z."/>
            <person name="Crous P.W."/>
            <person name="Seidl M.F."/>
        </authorList>
    </citation>
    <scope>NUCLEOTIDE SEQUENCE [LARGE SCALE GENOMIC DNA]</scope>
    <source>
        <strain evidence="2 3">CBS 123374</strain>
    </source>
</reference>
<evidence type="ECO:0000313" key="2">
    <source>
        <dbReference type="EMBL" id="KAK8235368.1"/>
    </source>
</evidence>
<organism evidence="2 3">
    <name type="scientific">Phyllosticta capitalensis</name>
    <dbReference type="NCBI Taxonomy" id="121624"/>
    <lineage>
        <taxon>Eukaryota</taxon>
        <taxon>Fungi</taxon>
        <taxon>Dikarya</taxon>
        <taxon>Ascomycota</taxon>
        <taxon>Pezizomycotina</taxon>
        <taxon>Dothideomycetes</taxon>
        <taxon>Dothideomycetes incertae sedis</taxon>
        <taxon>Botryosphaeriales</taxon>
        <taxon>Phyllostictaceae</taxon>
        <taxon>Phyllosticta</taxon>
    </lineage>
</organism>
<dbReference type="EMBL" id="JBBWRZ010000005">
    <property type="protein sequence ID" value="KAK8235368.1"/>
    <property type="molecule type" value="Genomic_DNA"/>
</dbReference>
<feature type="region of interest" description="Disordered" evidence="1">
    <location>
        <begin position="205"/>
        <end position="224"/>
    </location>
</feature>
<name>A0ABR1YPI5_9PEZI</name>